<dbReference type="PATRIC" id="fig|1150600.3.peg.241"/>
<dbReference type="InterPro" id="IPR043132">
    <property type="entry name" value="BCAT-like_C"/>
</dbReference>
<dbReference type="InterPro" id="IPR001544">
    <property type="entry name" value="Aminotrans_IV"/>
</dbReference>
<evidence type="ECO:0000256" key="1">
    <source>
        <dbReference type="ARBA" id="ARBA00004824"/>
    </source>
</evidence>
<dbReference type="AlphaFoldDB" id="R9H635"/>
<evidence type="ECO:0000256" key="4">
    <source>
        <dbReference type="ARBA" id="ARBA00009320"/>
    </source>
</evidence>
<comment type="pathway">
    <text evidence="3">Amino-acid biosynthesis; L-leucine biosynthesis; L-leucine from 3-methyl-2-oxobutanoate: step 4/4.</text>
</comment>
<dbReference type="Pfam" id="PF01063">
    <property type="entry name" value="Aminotran_4"/>
    <property type="match status" value="1"/>
</dbReference>
<evidence type="ECO:0000256" key="8">
    <source>
        <dbReference type="ARBA" id="ARBA00049229"/>
    </source>
</evidence>
<keyword evidence="9" id="KW-0456">Lyase</keyword>
<dbReference type="GO" id="GO:0052654">
    <property type="term" value="F:L-leucine-2-oxoglutarate transaminase activity"/>
    <property type="evidence" value="ECO:0007669"/>
    <property type="project" value="RHEA"/>
</dbReference>
<organism evidence="9 10">
    <name type="scientific">Arcticibacter svalbardensis MN12-7</name>
    <dbReference type="NCBI Taxonomy" id="1150600"/>
    <lineage>
        <taxon>Bacteria</taxon>
        <taxon>Pseudomonadati</taxon>
        <taxon>Bacteroidota</taxon>
        <taxon>Sphingobacteriia</taxon>
        <taxon>Sphingobacteriales</taxon>
        <taxon>Sphingobacteriaceae</taxon>
        <taxon>Arcticibacter</taxon>
    </lineage>
</organism>
<dbReference type="CDD" id="cd00449">
    <property type="entry name" value="PLPDE_IV"/>
    <property type="match status" value="1"/>
</dbReference>
<dbReference type="InterPro" id="IPR036038">
    <property type="entry name" value="Aminotransferase-like"/>
</dbReference>
<comment type="catalytic activity">
    <reaction evidence="8">
        <text>L-leucine + 2-oxoglutarate = 4-methyl-2-oxopentanoate + L-glutamate</text>
        <dbReference type="Rhea" id="RHEA:18321"/>
        <dbReference type="ChEBI" id="CHEBI:16810"/>
        <dbReference type="ChEBI" id="CHEBI:17865"/>
        <dbReference type="ChEBI" id="CHEBI:29985"/>
        <dbReference type="ChEBI" id="CHEBI:57427"/>
        <dbReference type="EC" id="2.6.1.42"/>
    </reaction>
</comment>
<dbReference type="InterPro" id="IPR043131">
    <property type="entry name" value="BCAT-like_N"/>
</dbReference>
<dbReference type="Gene3D" id="3.20.10.10">
    <property type="entry name" value="D-amino Acid Aminotransferase, subunit A, domain 2"/>
    <property type="match status" value="1"/>
</dbReference>
<evidence type="ECO:0000256" key="5">
    <source>
        <dbReference type="ARBA" id="ARBA00013053"/>
    </source>
</evidence>
<dbReference type="GO" id="GO:0052656">
    <property type="term" value="F:L-isoleucine-2-oxoglutarate transaminase activity"/>
    <property type="evidence" value="ECO:0007669"/>
    <property type="project" value="RHEA"/>
</dbReference>
<dbReference type="PANTHER" id="PTHR42743:SF11">
    <property type="entry name" value="AMINODEOXYCHORISMATE LYASE"/>
    <property type="match status" value="1"/>
</dbReference>
<dbReference type="GO" id="GO:0046394">
    <property type="term" value="P:carboxylic acid biosynthetic process"/>
    <property type="evidence" value="ECO:0007669"/>
    <property type="project" value="UniProtKB-ARBA"/>
</dbReference>
<dbReference type="GO" id="GO:0052655">
    <property type="term" value="F:L-valine-2-oxoglutarate transaminase activity"/>
    <property type="evidence" value="ECO:0007669"/>
    <property type="project" value="RHEA"/>
</dbReference>
<dbReference type="EMBL" id="AQPN01000008">
    <property type="protein sequence ID" value="EOR96614.1"/>
    <property type="molecule type" value="Genomic_DNA"/>
</dbReference>
<evidence type="ECO:0000256" key="7">
    <source>
        <dbReference type="ARBA" id="ARBA00048798"/>
    </source>
</evidence>
<evidence type="ECO:0000256" key="3">
    <source>
        <dbReference type="ARBA" id="ARBA00005072"/>
    </source>
</evidence>
<comment type="similarity">
    <text evidence="4">Belongs to the class-IV pyridoxal-phosphate-dependent aminotransferase family.</text>
</comment>
<evidence type="ECO:0000313" key="10">
    <source>
        <dbReference type="Proteomes" id="UP000014174"/>
    </source>
</evidence>
<comment type="catalytic activity">
    <reaction evidence="6">
        <text>L-valine + 2-oxoglutarate = 3-methyl-2-oxobutanoate + L-glutamate</text>
        <dbReference type="Rhea" id="RHEA:24813"/>
        <dbReference type="ChEBI" id="CHEBI:11851"/>
        <dbReference type="ChEBI" id="CHEBI:16810"/>
        <dbReference type="ChEBI" id="CHEBI:29985"/>
        <dbReference type="ChEBI" id="CHEBI:57762"/>
        <dbReference type="EC" id="2.6.1.42"/>
    </reaction>
</comment>
<name>R9H635_9SPHI</name>
<keyword evidence="10" id="KW-1185">Reference proteome</keyword>
<comment type="catalytic activity">
    <reaction evidence="7">
        <text>L-isoleucine + 2-oxoglutarate = (S)-3-methyl-2-oxopentanoate + L-glutamate</text>
        <dbReference type="Rhea" id="RHEA:24801"/>
        <dbReference type="ChEBI" id="CHEBI:16810"/>
        <dbReference type="ChEBI" id="CHEBI:29985"/>
        <dbReference type="ChEBI" id="CHEBI:35146"/>
        <dbReference type="ChEBI" id="CHEBI:58045"/>
        <dbReference type="EC" id="2.6.1.42"/>
    </reaction>
</comment>
<comment type="caution">
    <text evidence="9">The sequence shown here is derived from an EMBL/GenBank/DDBJ whole genome shotgun (WGS) entry which is preliminary data.</text>
</comment>
<dbReference type="STRING" id="1150600.ADIARSV_0245"/>
<dbReference type="Proteomes" id="UP000014174">
    <property type="component" value="Unassembled WGS sequence"/>
</dbReference>
<accession>R9H635</accession>
<dbReference type="OrthoDB" id="9805628at2"/>
<dbReference type="Gene3D" id="3.30.470.10">
    <property type="match status" value="1"/>
</dbReference>
<dbReference type="GO" id="GO:0016829">
    <property type="term" value="F:lyase activity"/>
    <property type="evidence" value="ECO:0007669"/>
    <property type="project" value="UniProtKB-KW"/>
</dbReference>
<sequence length="278" mass="31065">MGFINFNGDIIAATQAAIGVGNRSFRYGDGLFESMRMMQGKLMFADLHSDRISKGMQILQIEGSAQITAQFLQEKVSQLALRNNIKNNARVRFTVFRDGEGLYSPLGNTMGYAMEIGKTDLDDYSSNYKGLIAKVYEEITKPINILSNLKSCNSLLFVMAGIFRKRNSLDEVFILNDKGFLCEGMSSNLFVVYEKNLYTPSLEEGCIAGVMRSVVISLAQENNIPVIEAQINPDILNEAEEVFVTNATTGIQWIMGFNNKRYFNKLSNQLLGYLNAMS</sequence>
<protein>
    <recommendedName>
        <fullName evidence="5">branched-chain-amino-acid transaminase</fullName>
        <ecNumber evidence="5">2.6.1.42</ecNumber>
    </recommendedName>
</protein>
<reference evidence="9 10" key="1">
    <citation type="journal article" date="2013" name="Genome Announc.">
        <title>Draft Genome Sequence of Arcticibacter svalbardensis Strain MN12-7T, a Member of the Family Sphingobacteriaceae Isolated from an Arctic Soil Sample.</title>
        <authorList>
            <person name="Shivaji S."/>
            <person name="Ara S."/>
            <person name="Prasad S."/>
            <person name="Manasa B.P."/>
            <person name="Begum Z."/>
            <person name="Singh A."/>
            <person name="Kumar Pinnaka A."/>
        </authorList>
    </citation>
    <scope>NUCLEOTIDE SEQUENCE [LARGE SCALE GENOMIC DNA]</scope>
    <source>
        <strain evidence="9 10">MN12-7</strain>
    </source>
</reference>
<dbReference type="RefSeq" id="WP_016193499.1">
    <property type="nucleotide sequence ID" value="NZ_AQPN01000008.1"/>
</dbReference>
<comment type="pathway">
    <text evidence="1">Amino-acid biosynthesis; L-isoleucine biosynthesis; L-isoleucine from 2-oxobutanoate: step 4/4.</text>
</comment>
<gene>
    <name evidence="9" type="ORF">ADIARSV_0245</name>
</gene>
<dbReference type="eggNOG" id="COG0115">
    <property type="taxonomic scope" value="Bacteria"/>
</dbReference>
<dbReference type="PANTHER" id="PTHR42743">
    <property type="entry name" value="AMINO-ACID AMINOTRANSFERASE"/>
    <property type="match status" value="1"/>
</dbReference>
<evidence type="ECO:0000313" key="9">
    <source>
        <dbReference type="EMBL" id="EOR96614.1"/>
    </source>
</evidence>
<dbReference type="SUPFAM" id="SSF56752">
    <property type="entry name" value="D-aminoacid aminotransferase-like PLP-dependent enzymes"/>
    <property type="match status" value="1"/>
</dbReference>
<dbReference type="EC" id="2.6.1.42" evidence="5"/>
<proteinExistence type="inferred from homology"/>
<dbReference type="InterPro" id="IPR050571">
    <property type="entry name" value="Class-IV_PLP-Dep_Aminotrnsfr"/>
</dbReference>
<comment type="pathway">
    <text evidence="2">Amino-acid biosynthesis; L-valine biosynthesis; L-valine from pyruvate: step 4/4.</text>
</comment>
<evidence type="ECO:0000256" key="6">
    <source>
        <dbReference type="ARBA" id="ARBA00048212"/>
    </source>
</evidence>
<evidence type="ECO:0000256" key="2">
    <source>
        <dbReference type="ARBA" id="ARBA00004931"/>
    </source>
</evidence>